<sequence length="278" mass="31897">NKNIDGGNISDEEKFEDAKTNDKVIEDLFQNIKLEKNSSNNNNNIINDLNAAADEDEDKDTEFVDCHSEQNELEKDDNNDLIDEESQKDYESTLTDEEKLVNKTKSDELKQQGNDVFKSGDYEKSCEIYTSALRICPISYSTERSILYANRGLAKSKLKLQKSAIDDCSKAIEFNPNYIKALLRRANLYEETDKLDESLADFNRILELDSNNIDAKQAKIRLEPKINERNEKLKEEMMGKLKDLGNMVLRPFGLSTKNFEMKQDPSTGSYSINFKQNQ</sequence>
<dbReference type="InterPro" id="IPR019734">
    <property type="entry name" value="TPR_rpt"/>
</dbReference>
<dbReference type="PANTHER" id="PTHR46014:SF1">
    <property type="entry name" value="TETRATRICOPEPTIDE REPEAT PROTEIN 1"/>
    <property type="match status" value="1"/>
</dbReference>
<dbReference type="AlphaFoldDB" id="U5EYP7"/>
<dbReference type="PROSITE" id="PS50005">
    <property type="entry name" value="TPR"/>
    <property type="match status" value="1"/>
</dbReference>
<dbReference type="Pfam" id="PF13181">
    <property type="entry name" value="TPR_8"/>
    <property type="match status" value="2"/>
</dbReference>
<feature type="non-terminal residue" evidence="3">
    <location>
        <position position="1"/>
    </location>
</feature>
<proteinExistence type="evidence at transcript level"/>
<evidence type="ECO:0000313" key="3">
    <source>
        <dbReference type="EMBL" id="JAB57983.1"/>
    </source>
</evidence>
<feature type="region of interest" description="Disordered" evidence="2">
    <location>
        <begin position="36"/>
        <end position="93"/>
    </location>
</feature>
<feature type="compositionally biased region" description="Low complexity" evidence="2">
    <location>
        <begin position="37"/>
        <end position="52"/>
    </location>
</feature>
<feature type="region of interest" description="Disordered" evidence="2">
    <location>
        <begin position="1"/>
        <end position="20"/>
    </location>
</feature>
<dbReference type="SUPFAM" id="SSF48452">
    <property type="entry name" value="TPR-like"/>
    <property type="match status" value="1"/>
</dbReference>
<dbReference type="Gene3D" id="1.25.40.10">
    <property type="entry name" value="Tetratricopeptide repeat domain"/>
    <property type="match status" value="1"/>
</dbReference>
<dbReference type="InterPro" id="IPR011990">
    <property type="entry name" value="TPR-like_helical_dom_sf"/>
</dbReference>
<protein>
    <submittedName>
        <fullName evidence="3">Uncharacterized protein</fullName>
    </submittedName>
</protein>
<evidence type="ECO:0000256" key="2">
    <source>
        <dbReference type="SAM" id="MobiDB-lite"/>
    </source>
</evidence>
<accession>U5EYP7</accession>
<organism evidence="3">
    <name type="scientific">Corethrella appendiculata</name>
    <dbReference type="NCBI Taxonomy" id="1370023"/>
    <lineage>
        <taxon>Eukaryota</taxon>
        <taxon>Metazoa</taxon>
        <taxon>Ecdysozoa</taxon>
        <taxon>Arthropoda</taxon>
        <taxon>Hexapoda</taxon>
        <taxon>Insecta</taxon>
        <taxon>Pterygota</taxon>
        <taxon>Neoptera</taxon>
        <taxon>Endopterygota</taxon>
        <taxon>Diptera</taxon>
        <taxon>Nematocera</taxon>
        <taxon>Culicoidea</taxon>
        <taxon>Chaoboridae</taxon>
        <taxon>Corethrella</taxon>
    </lineage>
</organism>
<dbReference type="SMART" id="SM00028">
    <property type="entry name" value="TPR"/>
    <property type="match status" value="3"/>
</dbReference>
<reference evidence="3" key="1">
    <citation type="journal article" date="2014" name="Insect Biochem. Mol. Biol.">
        <title>An insight into the sialome of the frog biting fly, Corethrella appendiculata.</title>
        <authorList>
            <person name="Ribeiro J.M.C."/>
            <person name="Chagas A.C."/>
            <person name="Pham V.M."/>
            <person name="Lounibos L.P."/>
            <person name="Calvo E."/>
        </authorList>
    </citation>
    <scope>NUCLEOTIDE SEQUENCE</scope>
    <source>
        <tissue evidence="3">Salivary glands</tissue>
    </source>
</reference>
<dbReference type="EMBL" id="GANO01001888">
    <property type="protein sequence ID" value="JAB57983.1"/>
    <property type="molecule type" value="mRNA"/>
</dbReference>
<evidence type="ECO:0000256" key="1">
    <source>
        <dbReference type="PROSITE-ProRule" id="PRU00339"/>
    </source>
</evidence>
<keyword evidence="1" id="KW-0802">TPR repeat</keyword>
<dbReference type="PANTHER" id="PTHR46014">
    <property type="entry name" value="TETRATRICOPEPTIDE REPEAT PROTEIN 1"/>
    <property type="match status" value="1"/>
</dbReference>
<feature type="compositionally biased region" description="Basic and acidic residues" evidence="2">
    <location>
        <begin position="61"/>
        <end position="78"/>
    </location>
</feature>
<dbReference type="InterPro" id="IPR052769">
    <property type="entry name" value="TPR_domain_protein"/>
</dbReference>
<feature type="repeat" description="TPR" evidence="1">
    <location>
        <begin position="179"/>
        <end position="212"/>
    </location>
</feature>
<name>U5EYP7_9DIPT</name>